<dbReference type="EMBL" id="VFPH01000001">
    <property type="protein sequence ID" value="TQM44366.1"/>
    <property type="molecule type" value="Genomic_DNA"/>
</dbReference>
<dbReference type="PANTHER" id="PTHR11371">
    <property type="entry name" value="DEOXYRIBONUCLEASE"/>
    <property type="match status" value="1"/>
</dbReference>
<accession>A0A543GE81</accession>
<evidence type="ECO:0000313" key="2">
    <source>
        <dbReference type="EMBL" id="TQM44366.1"/>
    </source>
</evidence>
<proteinExistence type="predicted"/>
<evidence type="ECO:0000313" key="3">
    <source>
        <dbReference type="Proteomes" id="UP000319818"/>
    </source>
</evidence>
<comment type="caution">
    <text evidence="2">The sequence shown here is derived from an EMBL/GenBank/DDBJ whole genome shotgun (WGS) entry which is preliminary data.</text>
</comment>
<dbReference type="SUPFAM" id="SSF56219">
    <property type="entry name" value="DNase I-like"/>
    <property type="match status" value="1"/>
</dbReference>
<dbReference type="Pfam" id="PF03372">
    <property type="entry name" value="Exo_endo_phos"/>
    <property type="match status" value="1"/>
</dbReference>
<evidence type="ECO:0000259" key="1">
    <source>
        <dbReference type="Pfam" id="PF03372"/>
    </source>
</evidence>
<keyword evidence="3" id="KW-1185">Reference proteome</keyword>
<name>A0A543GE81_9PSEU</name>
<organism evidence="2 3">
    <name type="scientific">Pseudonocardia cypriaca</name>
    <dbReference type="NCBI Taxonomy" id="882449"/>
    <lineage>
        <taxon>Bacteria</taxon>
        <taxon>Bacillati</taxon>
        <taxon>Actinomycetota</taxon>
        <taxon>Actinomycetes</taxon>
        <taxon>Pseudonocardiales</taxon>
        <taxon>Pseudonocardiaceae</taxon>
        <taxon>Pseudonocardia</taxon>
    </lineage>
</organism>
<dbReference type="CDD" id="cd10283">
    <property type="entry name" value="MnuA_DNase1-like"/>
    <property type="match status" value="1"/>
</dbReference>
<dbReference type="Proteomes" id="UP000319818">
    <property type="component" value="Unassembled WGS sequence"/>
</dbReference>
<protein>
    <recommendedName>
        <fullName evidence="1">Endonuclease/exonuclease/phosphatase domain-containing protein</fullName>
    </recommendedName>
</protein>
<dbReference type="RefSeq" id="WP_142099167.1">
    <property type="nucleotide sequence ID" value="NZ_VFPH01000001.1"/>
</dbReference>
<dbReference type="OrthoDB" id="5500612at2"/>
<feature type="domain" description="Endonuclease/exonuclease/phosphatase" evidence="1">
    <location>
        <begin position="39"/>
        <end position="265"/>
    </location>
</feature>
<dbReference type="PANTHER" id="PTHR11371:SF31">
    <property type="entry name" value="EXTRACELLULAR NUCLEASE"/>
    <property type="match status" value="1"/>
</dbReference>
<dbReference type="AlphaFoldDB" id="A0A543GE81"/>
<gene>
    <name evidence="2" type="ORF">FB388_1731</name>
</gene>
<dbReference type="GO" id="GO:0003824">
    <property type="term" value="F:catalytic activity"/>
    <property type="evidence" value="ECO:0007669"/>
    <property type="project" value="InterPro"/>
</dbReference>
<dbReference type="InterPro" id="IPR005135">
    <property type="entry name" value="Endo/exonuclease/phosphatase"/>
</dbReference>
<reference evidence="2 3" key="1">
    <citation type="submission" date="2019-06" db="EMBL/GenBank/DDBJ databases">
        <title>Sequencing the genomes of 1000 actinobacteria strains.</title>
        <authorList>
            <person name="Klenk H.-P."/>
        </authorList>
    </citation>
    <scope>NUCLEOTIDE SEQUENCE [LARGE SCALE GENOMIC DNA]</scope>
    <source>
        <strain evidence="2 3">DSM 45511</strain>
    </source>
</reference>
<dbReference type="InterPro" id="IPR036691">
    <property type="entry name" value="Endo/exonu/phosph_ase_sf"/>
</dbReference>
<sequence length="320" mass="35519">MPTAPPGPPPPDVADQLEALSRVLDRQLQAKTATNLLVATWNVRAFDRFDAKWRSALGDSPIRDRSNVACIAEIVRRFDVVAIQEVRRSAGAFQAMMADLGEQWAFLVTDVTDGRAGNNERLAFVYDTTRLRASGLACELVVAAKDADIPAGTLTEQFARTPYAVGFARGDTRFTLVTLHVLYGNAPADRIPELTAVARWLARWSAGKDPWGENLIALGDFNIDRRDDPLFQAFTSTGLRPPAALNHIPRTIFDDPDAAPDNHHFYDQIAWFPEGRAKLSMPFVNAGTFDFTNDLIPADTEVQLSWRISDHLPLWCEFTP</sequence>
<dbReference type="Gene3D" id="3.60.10.10">
    <property type="entry name" value="Endonuclease/exonuclease/phosphatase"/>
    <property type="match status" value="1"/>
</dbReference>